<name>A0ABV6K782_9BACI</name>
<dbReference type="Proteomes" id="UP001589838">
    <property type="component" value="Unassembled WGS sequence"/>
</dbReference>
<reference evidence="1 2" key="1">
    <citation type="submission" date="2024-09" db="EMBL/GenBank/DDBJ databases">
        <authorList>
            <person name="Sun Q."/>
            <person name="Mori K."/>
        </authorList>
    </citation>
    <scope>NUCLEOTIDE SEQUENCE [LARGE SCALE GENOMIC DNA]</scope>
    <source>
        <strain evidence="1 2">NCAIM B.02610</strain>
    </source>
</reference>
<gene>
    <name evidence="1" type="ORF">ACFFHM_00555</name>
</gene>
<evidence type="ECO:0000313" key="1">
    <source>
        <dbReference type="EMBL" id="MFC0469094.1"/>
    </source>
</evidence>
<proteinExistence type="predicted"/>
<protein>
    <submittedName>
        <fullName evidence="1">Uncharacterized protein</fullName>
    </submittedName>
</protein>
<organism evidence="1 2">
    <name type="scientific">Halalkalibacter kiskunsagensis</name>
    <dbReference type="NCBI Taxonomy" id="1548599"/>
    <lineage>
        <taxon>Bacteria</taxon>
        <taxon>Bacillati</taxon>
        <taxon>Bacillota</taxon>
        <taxon>Bacilli</taxon>
        <taxon>Bacillales</taxon>
        <taxon>Bacillaceae</taxon>
        <taxon>Halalkalibacter</taxon>
    </lineage>
</organism>
<accession>A0ABV6K782</accession>
<dbReference type="EMBL" id="JBHLUX010000001">
    <property type="protein sequence ID" value="MFC0469094.1"/>
    <property type="molecule type" value="Genomic_DNA"/>
</dbReference>
<dbReference type="RefSeq" id="WP_335958256.1">
    <property type="nucleotide sequence ID" value="NZ_JAXBLX010000001.1"/>
</dbReference>
<sequence length="71" mass="8112">MGEKKWKLSLTGALVILSISLLFSASIISDAIREASRNHPHNGMYEYELSRFNENFEELIQTLQENKAAEQ</sequence>
<comment type="caution">
    <text evidence="1">The sequence shown here is derived from an EMBL/GenBank/DDBJ whole genome shotgun (WGS) entry which is preliminary data.</text>
</comment>
<evidence type="ECO:0000313" key="2">
    <source>
        <dbReference type="Proteomes" id="UP001589838"/>
    </source>
</evidence>
<keyword evidence="2" id="KW-1185">Reference proteome</keyword>